<dbReference type="InterPro" id="IPR006597">
    <property type="entry name" value="Sel1-like"/>
</dbReference>
<dbReference type="Proteomes" id="UP001530293">
    <property type="component" value="Unassembled WGS sequence"/>
</dbReference>
<dbReference type="PANTHER" id="PTHR43628:SF1">
    <property type="entry name" value="CHITIN SYNTHASE REGULATORY FACTOR 2-RELATED"/>
    <property type="match status" value="1"/>
</dbReference>
<evidence type="ECO:0008006" key="4">
    <source>
        <dbReference type="Google" id="ProtNLM"/>
    </source>
</evidence>
<dbReference type="AlphaFoldDB" id="A0ABD3M9B6"/>
<evidence type="ECO:0000256" key="1">
    <source>
        <dbReference type="SAM" id="MobiDB-lite"/>
    </source>
</evidence>
<sequence>MSHSNSTKQSNMQTPSLPSLYFSTSNNATKEQSNEHAAPPSLSTLPPELIHTCLIQYANWGDLAKLACVQSKWKNMVHDAATFGGRDAMWELIMCLLHGEDGQDVSSSSAKNEDEFDAKDGDDDVVVVVESKGMNNRGLQKNEALAIRYLTRLAGMEEVVDSIMESASVDEHLSATTTASALPNDESTNKHDDNTADEAALLQLATCYLSGIGLPQPNPTQAIHCLTMAYHSCQSVESAHKLALIYEYPTQSNNLIPIDVVAAFEWFKAAAQKGHVTSMAELALCYELGCGVTQSDEEALDWYTRAANAGHSASHYSVGEHFEEARGVRMDHEEACLWYYRAAVLGEEDGVDGLRRLVEVARRVVPQVDEVLHA</sequence>
<dbReference type="EMBL" id="JALLBG020000181">
    <property type="protein sequence ID" value="KAL3760548.1"/>
    <property type="molecule type" value="Genomic_DNA"/>
</dbReference>
<proteinExistence type="predicted"/>
<feature type="compositionally biased region" description="Polar residues" evidence="1">
    <location>
        <begin position="1"/>
        <end position="31"/>
    </location>
</feature>
<dbReference type="PANTHER" id="PTHR43628">
    <property type="entry name" value="ACTIVATOR OF C KINASE PROTEIN 1-RELATED"/>
    <property type="match status" value="1"/>
</dbReference>
<gene>
    <name evidence="2" type="ORF">ACHAWU_009509</name>
</gene>
<organism evidence="2 3">
    <name type="scientific">Discostella pseudostelligera</name>
    <dbReference type="NCBI Taxonomy" id="259834"/>
    <lineage>
        <taxon>Eukaryota</taxon>
        <taxon>Sar</taxon>
        <taxon>Stramenopiles</taxon>
        <taxon>Ochrophyta</taxon>
        <taxon>Bacillariophyta</taxon>
        <taxon>Coscinodiscophyceae</taxon>
        <taxon>Thalassiosirophycidae</taxon>
        <taxon>Stephanodiscales</taxon>
        <taxon>Stephanodiscaceae</taxon>
        <taxon>Discostella</taxon>
    </lineage>
</organism>
<evidence type="ECO:0000313" key="3">
    <source>
        <dbReference type="Proteomes" id="UP001530293"/>
    </source>
</evidence>
<protein>
    <recommendedName>
        <fullName evidence="4">F-box domain-containing protein</fullName>
    </recommendedName>
</protein>
<name>A0ABD3M9B6_9STRA</name>
<keyword evidence="3" id="KW-1185">Reference proteome</keyword>
<feature type="region of interest" description="Disordered" evidence="1">
    <location>
        <begin position="1"/>
        <end position="42"/>
    </location>
</feature>
<dbReference type="InterPro" id="IPR052945">
    <property type="entry name" value="Mitotic_Regulator"/>
</dbReference>
<dbReference type="InterPro" id="IPR011990">
    <property type="entry name" value="TPR-like_helical_dom_sf"/>
</dbReference>
<comment type="caution">
    <text evidence="2">The sequence shown here is derived from an EMBL/GenBank/DDBJ whole genome shotgun (WGS) entry which is preliminary data.</text>
</comment>
<dbReference type="Gene3D" id="1.25.40.10">
    <property type="entry name" value="Tetratricopeptide repeat domain"/>
    <property type="match status" value="1"/>
</dbReference>
<accession>A0ABD3M9B6</accession>
<dbReference type="SUPFAM" id="SSF81901">
    <property type="entry name" value="HCP-like"/>
    <property type="match status" value="1"/>
</dbReference>
<dbReference type="SMART" id="SM00671">
    <property type="entry name" value="SEL1"/>
    <property type="match status" value="4"/>
</dbReference>
<evidence type="ECO:0000313" key="2">
    <source>
        <dbReference type="EMBL" id="KAL3760548.1"/>
    </source>
</evidence>
<reference evidence="2 3" key="1">
    <citation type="submission" date="2024-10" db="EMBL/GenBank/DDBJ databases">
        <title>Updated reference genomes for cyclostephanoid diatoms.</title>
        <authorList>
            <person name="Roberts W.R."/>
            <person name="Alverson A.J."/>
        </authorList>
    </citation>
    <scope>NUCLEOTIDE SEQUENCE [LARGE SCALE GENOMIC DNA]</scope>
    <source>
        <strain evidence="2 3">AJA232-27</strain>
    </source>
</reference>
<dbReference type="Pfam" id="PF08238">
    <property type="entry name" value="Sel1"/>
    <property type="match status" value="5"/>
</dbReference>